<dbReference type="Proteomes" id="UP000515679">
    <property type="component" value="Chromosome"/>
</dbReference>
<name>A0A7G5C7F7_9BACL</name>
<accession>A0A7G5C7F7</accession>
<protein>
    <submittedName>
        <fullName evidence="1">YheC/YheD family protein</fullName>
    </submittedName>
</protein>
<evidence type="ECO:0000313" key="1">
    <source>
        <dbReference type="EMBL" id="QMV45141.1"/>
    </source>
</evidence>
<sequence>MSSGPLKRVIPVTVRFNVSKLKKMLEQHGMVYVKPDVGSHGKGVMRVEHSGGQYSFQLGKRLRAYPSYDLMASELRKQFKGKRYLIQKGIHLLTHRGRRFDIRVMAQFNPSKQWETTGMIGRVAAPRKIVTNYHGGGALTPLSSLLGKRLSSSGYKKKIRSFEKMGVTAGRTMRKHFPGVCEVGLDIGMDRTLTPWIIEVNTAPDPYIFRKLRNPAIFRKIRRYAKAYGRLK</sequence>
<dbReference type="Pfam" id="PF14398">
    <property type="entry name" value="ATPgrasp_YheCD"/>
    <property type="match status" value="1"/>
</dbReference>
<dbReference type="InterPro" id="IPR026838">
    <property type="entry name" value="YheC/D"/>
</dbReference>
<dbReference type="AlphaFoldDB" id="A0A7G5C7F7"/>
<evidence type="ECO:0000313" key="2">
    <source>
        <dbReference type="Proteomes" id="UP000515679"/>
    </source>
</evidence>
<organism evidence="1 2">
    <name type="scientific">Cohnella cholangitidis</name>
    <dbReference type="NCBI Taxonomy" id="2598458"/>
    <lineage>
        <taxon>Bacteria</taxon>
        <taxon>Bacillati</taxon>
        <taxon>Bacillota</taxon>
        <taxon>Bacilli</taxon>
        <taxon>Bacillales</taxon>
        <taxon>Paenibacillaceae</taxon>
        <taxon>Cohnella</taxon>
    </lineage>
</organism>
<gene>
    <name evidence="1" type="ORF">FPL14_23230</name>
</gene>
<dbReference type="SUPFAM" id="SSF56059">
    <property type="entry name" value="Glutathione synthetase ATP-binding domain-like"/>
    <property type="match status" value="1"/>
</dbReference>
<keyword evidence="2" id="KW-1185">Reference proteome</keyword>
<reference evidence="1 2" key="1">
    <citation type="submission" date="2019-07" db="EMBL/GenBank/DDBJ databases">
        <authorList>
            <person name="Kim J.K."/>
            <person name="Cheong H.-M."/>
            <person name="Choi Y."/>
            <person name="Hwang K.J."/>
            <person name="Lee S."/>
            <person name="Choi C."/>
        </authorList>
    </citation>
    <scope>NUCLEOTIDE SEQUENCE [LARGE SCALE GENOMIC DNA]</scope>
    <source>
        <strain evidence="1 2">KS 22</strain>
    </source>
</reference>
<proteinExistence type="predicted"/>
<dbReference type="Gene3D" id="3.30.470.20">
    <property type="entry name" value="ATP-grasp fold, B domain"/>
    <property type="match status" value="1"/>
</dbReference>
<dbReference type="EMBL" id="CP041969">
    <property type="protein sequence ID" value="QMV45141.1"/>
    <property type="molecule type" value="Genomic_DNA"/>
</dbReference>
<dbReference type="KEGG" id="cchl:FPL14_23230"/>